<evidence type="ECO:0000256" key="6">
    <source>
        <dbReference type="ARBA" id="ARBA00022824"/>
    </source>
</evidence>
<evidence type="ECO:0000256" key="4">
    <source>
        <dbReference type="ARBA" id="ARBA00018070"/>
    </source>
</evidence>
<evidence type="ECO:0000313" key="14">
    <source>
        <dbReference type="Proteomes" id="UP001153321"/>
    </source>
</evidence>
<comment type="subcellular location">
    <subcellularLocation>
        <location evidence="1">Endoplasmic reticulum membrane</location>
        <topology evidence="1">Peripheral membrane protein</topology>
    </subcellularLocation>
    <subcellularLocation>
        <location evidence="2">Preautophagosomal structure membrane</location>
        <topology evidence="2">Peripheral membrane protein</topology>
    </subcellularLocation>
</comment>
<evidence type="ECO:0000313" key="13">
    <source>
        <dbReference type="EMBL" id="CAH1637833.1"/>
    </source>
</evidence>
<evidence type="ECO:0000256" key="12">
    <source>
        <dbReference type="SAM" id="MobiDB-lite"/>
    </source>
</evidence>
<feature type="compositionally biased region" description="Basic and acidic residues" evidence="12">
    <location>
        <begin position="293"/>
        <end position="321"/>
    </location>
</feature>
<evidence type="ECO:0000256" key="7">
    <source>
        <dbReference type="ARBA" id="ARBA00023006"/>
    </source>
</evidence>
<keyword evidence="8" id="KW-0445">Lipid transport</keyword>
<comment type="similarity">
    <text evidence="3">Belongs to the ATG2 family.</text>
</comment>
<dbReference type="GO" id="GO:0005789">
    <property type="term" value="C:endoplasmic reticulum membrane"/>
    <property type="evidence" value="ECO:0007669"/>
    <property type="project" value="UniProtKB-SubCell"/>
</dbReference>
<feature type="region of interest" description="Disordered" evidence="12">
    <location>
        <begin position="1788"/>
        <end position="1845"/>
    </location>
</feature>
<dbReference type="GO" id="GO:0000045">
    <property type="term" value="P:autophagosome assembly"/>
    <property type="evidence" value="ECO:0007669"/>
    <property type="project" value="TreeGrafter"/>
</dbReference>
<evidence type="ECO:0000256" key="11">
    <source>
        <dbReference type="ARBA" id="ARBA00024615"/>
    </source>
</evidence>
<dbReference type="GO" id="GO:0061908">
    <property type="term" value="C:phagophore"/>
    <property type="evidence" value="ECO:0007669"/>
    <property type="project" value="TreeGrafter"/>
</dbReference>
<feature type="region of interest" description="Disordered" evidence="12">
    <location>
        <begin position="1593"/>
        <end position="1631"/>
    </location>
</feature>
<dbReference type="PANTHER" id="PTHR13190">
    <property type="entry name" value="AUTOPHAGY-RELATED 2, ISOFORM A"/>
    <property type="match status" value="1"/>
</dbReference>
<protein>
    <recommendedName>
        <fullName evidence="4">Autophagy-related protein 2</fullName>
    </recommendedName>
</protein>
<dbReference type="Proteomes" id="UP001153321">
    <property type="component" value="Chromosome 16"/>
</dbReference>
<evidence type="ECO:0000256" key="9">
    <source>
        <dbReference type="ARBA" id="ARBA00023136"/>
    </source>
</evidence>
<feature type="compositionally biased region" description="Basic residues" evidence="12">
    <location>
        <begin position="1492"/>
        <end position="1502"/>
    </location>
</feature>
<dbReference type="PANTHER" id="PTHR13190:SF1">
    <property type="entry name" value="AUTOPHAGY-RELATED 2, ISOFORM A"/>
    <property type="match status" value="1"/>
</dbReference>
<comment type="catalytic activity">
    <reaction evidence="11">
        <text>a 1,2-diacyl-sn-glycero-3-phosphoethanolamine(in) = a 1,2-diacyl-sn-glycero-3-phosphoethanolamine(out)</text>
        <dbReference type="Rhea" id="RHEA:38895"/>
        <dbReference type="ChEBI" id="CHEBI:64612"/>
    </reaction>
</comment>
<feature type="region of interest" description="Disordered" evidence="12">
    <location>
        <begin position="473"/>
        <end position="497"/>
    </location>
</feature>
<dbReference type="GO" id="GO:0043495">
    <property type="term" value="F:protein-membrane adaptor activity"/>
    <property type="evidence" value="ECO:0007669"/>
    <property type="project" value="TreeGrafter"/>
</dbReference>
<feature type="region of interest" description="Disordered" evidence="12">
    <location>
        <begin position="987"/>
        <end position="1007"/>
    </location>
</feature>
<dbReference type="GO" id="GO:0006869">
    <property type="term" value="P:lipid transport"/>
    <property type="evidence" value="ECO:0007669"/>
    <property type="project" value="UniProtKB-KW"/>
</dbReference>
<dbReference type="InterPro" id="IPR026849">
    <property type="entry name" value="ATG2"/>
</dbReference>
<gene>
    <name evidence="13" type="ORF">SPLIT_LOCUS3191</name>
</gene>
<dbReference type="GO" id="GO:0061709">
    <property type="term" value="P:reticulophagy"/>
    <property type="evidence" value="ECO:0007669"/>
    <property type="project" value="TreeGrafter"/>
</dbReference>
<feature type="region of interest" description="Disordered" evidence="12">
    <location>
        <begin position="291"/>
        <end position="322"/>
    </location>
</feature>
<evidence type="ECO:0000256" key="8">
    <source>
        <dbReference type="ARBA" id="ARBA00023055"/>
    </source>
</evidence>
<dbReference type="GO" id="GO:0034727">
    <property type="term" value="P:piecemeal microautophagy of the nucleus"/>
    <property type="evidence" value="ECO:0007669"/>
    <property type="project" value="TreeGrafter"/>
</dbReference>
<dbReference type="GO" id="GO:0061723">
    <property type="term" value="P:glycophagy"/>
    <property type="evidence" value="ECO:0007669"/>
    <property type="project" value="TreeGrafter"/>
</dbReference>
<feature type="compositionally biased region" description="Polar residues" evidence="12">
    <location>
        <begin position="1799"/>
        <end position="1813"/>
    </location>
</feature>
<sequence length="2175" mass="243019">MWYLWSENIKKRACRYLLQRYLGNFLEEKLTLDQLSVDLYNGTGTVSDVSLDCDVLNELGDAQNWPLEIVDGHVKEIMVSVPWSTLFSDDSVVKISGLTLTVQPKVRAEPVSSMLESMWSSMSSSMQLAAECLKEDVGPQDSQPVEGIEMFAQAIDSILSRVKVKFENTILRIEHVPKNGDRGIALEVHIKNIDYFDEAGSEPTPGQTDPDKPKTYIVAAYTNKKIKFDGVTLYTDEFPSKMRTMARSLIMEKSISSQADKAESQETPDVNFQSTISDVFYETRSVISTIETETFKEANPDEDQTKSRPESRESTPEKVNHPDPILFAKLIGEQELALKLKHNSEVEGPKVEVNVSFGSLIVFITPRQLHTLIELADALNQPHLEDRSNIPLRPSGTTQCKPMQPADFQLVEAQLLDLFEKYKAKKPAGSMSGWSGPGYDEEDDNEIFYPMTSQGPMAESFSSSVSSMSASMTSSATVPTGAPRIKRNKKGPHIEGDPTAEVSHISLKIESVACVLLHKDILVPTLLGSDVISPSTAIKLQEVASTFFASLELFTIVDDFSAANEILDRTTLKSHLRLLTSEISVDGSERVTAVGSQMLCEASIRDVLVRECLYYSTEEGEDMVQAYNLIKFLNKENEDNSSRSSQQGASEPHANIRITFRQTSRYARGEQRLVNPSTDIVIKCTPFYVDVELTIIERMWSTFFGGSNTGTTTPAPTGSSQNQTSVTLQCPDLHAVLRFPIADLRQGVNREFRSVRPDYLLFKFQNATITSQQTPSSRPQPTTVTVRATILDLYYYENDIFPATHIARTTIDDNVCEGNILSGHVTTAAIPTISITFKPKIPAKGPFDGFNDEPSNFEPANSNPMTTSFYLMNNLTSKHPSPFSGKKMVHQSFTKHEDEEKAQEEEMIVPGNEEEMAEFTSNSIDLSAIHLDFILPILSLQLESKQLYEIIYNRINSDLLLWEPQPAEQYDINPLQYPDLTPGFGAFKTAGHDSDTESTSSEEETNLYYSTYDNKLRKGIGNSRPHEETETHNFCLTLKVGKGVLTMYTPVRDSNKRVVPGQMGELVLDAYNLSMCQVSGLNGKPKTAQLCLRADRTTLYHDSMITIPSEKPPLRQYGTMLPSHLKSTIYPSGRGVIIKEKLLKKDMFTMALKVAPDAESSNVKSIVIALGIEQATLRYRGDKGISWLTQLMDIIDVIDYPVPGYTPSTVMSELHVHVVDCAVDYRPLYLPFRTVLTLGNFSVTSNLIAATNTSCLRFIAQECTLFLMHILGTKPNSAVPLDDDKLPDIVKDYVCVVDLGVFELSLRMADKNNCPPNQPHVDLSASNNMVTLHTCWDSASALFRLLTYASMDGDSTPPIDRSSRHTSICSDQPLEQLVGLDDRPVEEIRELSPSEIQQVNDLMAEAMKESPNTTLEEEDLQNSMEEKNKTTEVFYFPDESNMKRRPTAGPSEEEPLVVADDDLPPRFFNDSEKPFNIHVAKELGDPTSTPKRTPRRSKRRSTKSSSDGGNTDDEFCFVDSQSVHADEEMDDPGVKNIRPPTPPPPQPDEHYTKPKFRTDVLDPPKSYPQPMLRYKLLEMSITWNLYGGNDFRTADQPLPKKKVTIDDPRSQGSPTTSRRSQEYEPYESGRAATAAYRSSGVRWAAGSDRVRAARLTTQRDLRERGGLHRDHTVKVKICLNKVKFVYDIYPPRGIYASRQTLAISKIEILDQLVCSDINKLLSQYRHKDEPERKHAHMFYIKCVHRRPDPELSAQECCVVVSVLPLWFNLDQDTLNFLAAFVNKLGSDEYPDDDSKSVGGLSTDSSGSRQTTPTHRPPVMTLGRDLRDPPPTPSYSGDTDSLHEPTFRNDEPLMEKYEAERLVSENLIQLEEDFNKLGVQEKPQAKTSAGTEHFDDSPIYFRRFVFKCDVPIRLDYVGKRVDLSAGPIAGLLMGLAQLNCSELLLKKLEFKLGLLGIEKLIQYATTEWMNDIKRHQLPGLIGGIGPMHSVLQFVAGMKDLVWLPYEQWRRDGRLVHGLRRGAASFTAHTAIAALDITTRLLKLIQATAETAFDLLTPGPTLQLQEAYARRERRRRRRHDPARHPADIREGVASAYQTVREGFEDTAATMAAAARWSNGVGVLRHLPGAAVAPLALAAAGAADVLGGVRASLAPDHSRHHADKWRAHPPDNPHDCID</sequence>
<evidence type="ECO:0000256" key="2">
    <source>
        <dbReference type="ARBA" id="ARBA00004623"/>
    </source>
</evidence>
<feature type="compositionally biased region" description="Basic and acidic residues" evidence="12">
    <location>
        <begin position="2161"/>
        <end position="2175"/>
    </location>
</feature>
<keyword evidence="14" id="KW-1185">Reference proteome</keyword>
<evidence type="ECO:0000256" key="3">
    <source>
        <dbReference type="ARBA" id="ARBA00009714"/>
    </source>
</evidence>
<reference evidence="13" key="1">
    <citation type="submission" date="2022-02" db="EMBL/GenBank/DDBJ databases">
        <authorList>
            <person name="King R."/>
        </authorList>
    </citation>
    <scope>NUCLEOTIDE SEQUENCE</scope>
</reference>
<accession>A0A9P0N0A9</accession>
<comment type="catalytic activity">
    <reaction evidence="10">
        <text>a 1,2-diacyl-sn-glycero-3-phospho-L-serine(in) = a 1,2-diacyl-sn-glycero-3-phospho-L-serine(out)</text>
        <dbReference type="Rhea" id="RHEA:38663"/>
        <dbReference type="ChEBI" id="CHEBI:57262"/>
    </reaction>
</comment>
<evidence type="ECO:0000256" key="1">
    <source>
        <dbReference type="ARBA" id="ARBA00004406"/>
    </source>
</evidence>
<dbReference type="GO" id="GO:0034045">
    <property type="term" value="C:phagophore assembly site membrane"/>
    <property type="evidence" value="ECO:0007669"/>
    <property type="project" value="UniProtKB-SubCell"/>
</dbReference>
<keyword evidence="5" id="KW-0813">Transport</keyword>
<dbReference type="Pfam" id="PF13329">
    <property type="entry name" value="ATG2_CAD"/>
    <property type="match status" value="3"/>
</dbReference>
<proteinExistence type="inferred from homology"/>
<evidence type="ECO:0000256" key="5">
    <source>
        <dbReference type="ARBA" id="ARBA00022448"/>
    </source>
</evidence>
<dbReference type="EMBL" id="LR824547">
    <property type="protein sequence ID" value="CAH1637833.1"/>
    <property type="molecule type" value="Genomic_DNA"/>
</dbReference>
<feature type="region of interest" description="Disordered" evidence="12">
    <location>
        <begin position="2155"/>
        <end position="2175"/>
    </location>
</feature>
<evidence type="ECO:0000256" key="10">
    <source>
        <dbReference type="ARBA" id="ARBA00024479"/>
    </source>
</evidence>
<feature type="region of interest" description="Disordered" evidence="12">
    <location>
        <begin position="1478"/>
        <end position="1564"/>
    </location>
</feature>
<feature type="compositionally biased region" description="Basic and acidic residues" evidence="12">
    <location>
        <begin position="1547"/>
        <end position="1562"/>
    </location>
</feature>
<dbReference type="GO" id="GO:0032266">
    <property type="term" value="F:phosphatidylinositol-3-phosphate binding"/>
    <property type="evidence" value="ECO:0007669"/>
    <property type="project" value="TreeGrafter"/>
</dbReference>
<keyword evidence="7" id="KW-0072">Autophagy</keyword>
<name>A0A9P0N0A9_SPOLI</name>
<dbReference type="GO" id="GO:0000422">
    <property type="term" value="P:autophagy of mitochondrion"/>
    <property type="evidence" value="ECO:0007669"/>
    <property type="project" value="TreeGrafter"/>
</dbReference>
<feature type="region of interest" description="Disordered" evidence="12">
    <location>
        <begin position="1437"/>
        <end position="1457"/>
    </location>
</feature>
<organism evidence="13 14">
    <name type="scientific">Spodoptera littoralis</name>
    <name type="common">Egyptian cotton leafworm</name>
    <dbReference type="NCBI Taxonomy" id="7109"/>
    <lineage>
        <taxon>Eukaryota</taxon>
        <taxon>Metazoa</taxon>
        <taxon>Ecdysozoa</taxon>
        <taxon>Arthropoda</taxon>
        <taxon>Hexapoda</taxon>
        <taxon>Insecta</taxon>
        <taxon>Pterygota</taxon>
        <taxon>Neoptera</taxon>
        <taxon>Endopterygota</taxon>
        <taxon>Lepidoptera</taxon>
        <taxon>Glossata</taxon>
        <taxon>Ditrysia</taxon>
        <taxon>Noctuoidea</taxon>
        <taxon>Noctuidae</taxon>
        <taxon>Amphipyrinae</taxon>
        <taxon>Spodoptera</taxon>
    </lineage>
</organism>
<keyword evidence="6" id="KW-0256">Endoplasmic reticulum</keyword>
<keyword evidence="9" id="KW-0472">Membrane</keyword>